<proteinExistence type="predicted"/>
<dbReference type="GO" id="GO:0008270">
    <property type="term" value="F:zinc ion binding"/>
    <property type="evidence" value="ECO:0007669"/>
    <property type="project" value="InterPro"/>
</dbReference>
<reference evidence="7" key="1">
    <citation type="journal article" date="2020" name="Plant Biotechnol. J.">
        <title>The pomegranate (Punica granatum L.) draft genome dissects genetic divergence between soft- and hard-seeded cultivars.</title>
        <authorList>
            <person name="Luo X."/>
            <person name="Li H."/>
            <person name="Wu Z."/>
            <person name="Yao W."/>
            <person name="Zhao P."/>
            <person name="Cao D."/>
            <person name="Yu H."/>
            <person name="Li K."/>
            <person name="Poudel K."/>
            <person name="Zhao D."/>
            <person name="Zhang F."/>
            <person name="Xia X."/>
            <person name="Chen L."/>
            <person name="Wang Q."/>
            <person name="Jing D."/>
            <person name="Cao S."/>
        </authorList>
    </citation>
    <scope>NUCLEOTIDE SEQUENCE [LARGE SCALE GENOMIC DNA]</scope>
    <source>
        <strain evidence="7">cv. Tunisia</strain>
    </source>
</reference>
<evidence type="ECO:0000313" key="8">
    <source>
        <dbReference type="RefSeq" id="XP_031378643.1"/>
    </source>
</evidence>
<dbReference type="InterPro" id="IPR046341">
    <property type="entry name" value="SET_dom_sf"/>
</dbReference>
<dbReference type="InterPro" id="IPR015947">
    <property type="entry name" value="PUA-like_sf"/>
</dbReference>
<reference evidence="8" key="2">
    <citation type="submission" date="2025-08" db="UniProtKB">
        <authorList>
            <consortium name="RefSeq"/>
        </authorList>
    </citation>
    <scope>IDENTIFICATION</scope>
    <source>
        <tissue evidence="8">Leaf</tissue>
    </source>
</reference>
<dbReference type="GO" id="GO:0000775">
    <property type="term" value="C:chromosome, centromeric region"/>
    <property type="evidence" value="ECO:0007669"/>
    <property type="project" value="UniProtKB-SubCell"/>
</dbReference>
<dbReference type="SUPFAM" id="SSF82199">
    <property type="entry name" value="SET domain"/>
    <property type="match status" value="1"/>
</dbReference>
<dbReference type="Gene3D" id="2.170.270.10">
    <property type="entry name" value="SET domain"/>
    <property type="match status" value="2"/>
</dbReference>
<dbReference type="PANTHER" id="PTHR45660">
    <property type="entry name" value="HISTONE-LYSINE N-METHYLTRANSFERASE SETMAR"/>
    <property type="match status" value="1"/>
</dbReference>
<evidence type="ECO:0000256" key="3">
    <source>
        <dbReference type="ARBA" id="ARBA00023242"/>
    </source>
</evidence>
<evidence type="ECO:0000256" key="2">
    <source>
        <dbReference type="ARBA" id="ARBA00022454"/>
    </source>
</evidence>
<dbReference type="InterPro" id="IPR003105">
    <property type="entry name" value="SRA_YDG"/>
</dbReference>
<dbReference type="GO" id="GO:0003690">
    <property type="term" value="F:double-stranded DNA binding"/>
    <property type="evidence" value="ECO:0007669"/>
    <property type="project" value="TreeGrafter"/>
</dbReference>
<feature type="domain" description="YDG" evidence="6">
    <location>
        <begin position="1"/>
        <end position="64"/>
    </location>
</feature>
<evidence type="ECO:0000256" key="4">
    <source>
        <dbReference type="PROSITE-ProRule" id="PRU00358"/>
    </source>
</evidence>
<evidence type="ECO:0000256" key="1">
    <source>
        <dbReference type="ARBA" id="ARBA00004584"/>
    </source>
</evidence>
<accession>A0A6P8CC62</accession>
<dbReference type="Pfam" id="PF02182">
    <property type="entry name" value="SAD_SRA"/>
    <property type="match status" value="1"/>
</dbReference>
<protein>
    <submittedName>
        <fullName evidence="8">Histone-lysine N-methyltransferase, H3 lysine-9 specific SUVH5-like</fullName>
    </submittedName>
</protein>
<dbReference type="PROSITE" id="PS50280">
    <property type="entry name" value="SET"/>
    <property type="match status" value="1"/>
</dbReference>
<dbReference type="Proteomes" id="UP000515151">
    <property type="component" value="Chromosome 2"/>
</dbReference>
<keyword evidence="3 4" id="KW-0539">Nucleus</keyword>
<dbReference type="InterPro" id="IPR051357">
    <property type="entry name" value="H3K9_HMTase_SUVAR3-9"/>
</dbReference>
<dbReference type="GO" id="GO:0042054">
    <property type="term" value="F:histone methyltransferase activity"/>
    <property type="evidence" value="ECO:0007669"/>
    <property type="project" value="InterPro"/>
</dbReference>
<dbReference type="GeneID" id="116194070"/>
<keyword evidence="7" id="KW-1185">Reference proteome</keyword>
<dbReference type="SUPFAM" id="SSF88697">
    <property type="entry name" value="PUA domain-like"/>
    <property type="match status" value="1"/>
</dbReference>
<dbReference type="RefSeq" id="XP_031378643.1">
    <property type="nucleotide sequence ID" value="XM_031522783.1"/>
</dbReference>
<evidence type="ECO:0000313" key="7">
    <source>
        <dbReference type="Proteomes" id="UP000515151"/>
    </source>
</evidence>
<feature type="domain" description="SET" evidence="5">
    <location>
        <begin position="86"/>
        <end position="267"/>
    </location>
</feature>
<sequence length="267" mass="29604">MRETLRVVRRCKRPLRKHVWQISCGSHTRFSHLKYVYDGLLHVVDMWQERGPTGKLIYKFKLVRILSGGCPSSSRYTPANNYDNTSDISALMIVPPGRKEIVCAQDISGGREKLPIRAVNSVDIEEPPSFNYIVEMIYPAAEQSKFGSRCCDCIGGGGCENGRNSCSSSGNGGGWDIVFNPGGCIQRASLDAALCVSAPRIAIIESCSKLEVEEFTIDAKECGNIARFINHSCTPDLYPQKVLHDHGDIKMAHIMLFAIEDIMRCKS</sequence>
<dbReference type="SMART" id="SM00468">
    <property type="entry name" value="PreSET"/>
    <property type="match status" value="1"/>
</dbReference>
<dbReference type="InterPro" id="IPR001214">
    <property type="entry name" value="SET_dom"/>
</dbReference>
<dbReference type="GO" id="GO:0005634">
    <property type="term" value="C:nucleus"/>
    <property type="evidence" value="ECO:0007669"/>
    <property type="project" value="UniProtKB-SubCell"/>
</dbReference>
<evidence type="ECO:0000259" key="5">
    <source>
        <dbReference type="PROSITE" id="PS50280"/>
    </source>
</evidence>
<evidence type="ECO:0000259" key="6">
    <source>
        <dbReference type="PROSITE" id="PS51015"/>
    </source>
</evidence>
<name>A0A6P8CC62_PUNGR</name>
<dbReference type="PANTHER" id="PTHR45660:SF46">
    <property type="entry name" value="HISTONE-LYSINE N-METHYLTRANSFERASE, H3 LYSINE-9 SPECIFIC SUVH6"/>
    <property type="match status" value="1"/>
</dbReference>
<dbReference type="Pfam" id="PF05033">
    <property type="entry name" value="Pre-SET"/>
    <property type="match status" value="1"/>
</dbReference>
<dbReference type="AlphaFoldDB" id="A0A6P8CC62"/>
<keyword evidence="2" id="KW-0158">Chromosome</keyword>
<dbReference type="PROSITE" id="PS51015">
    <property type="entry name" value="YDG"/>
    <property type="match status" value="1"/>
</dbReference>
<dbReference type="OrthoDB" id="5792673at2759"/>
<dbReference type="InterPro" id="IPR007728">
    <property type="entry name" value="Pre-SET_dom"/>
</dbReference>
<dbReference type="Gene3D" id="2.30.280.10">
    <property type="entry name" value="SRA-YDG"/>
    <property type="match status" value="1"/>
</dbReference>
<comment type="subcellular location">
    <subcellularLocation>
        <location evidence="1">Chromosome</location>
        <location evidence="1">Centromere</location>
    </subcellularLocation>
    <subcellularLocation>
        <location evidence="4">Nucleus</location>
    </subcellularLocation>
</comment>
<dbReference type="InterPro" id="IPR036987">
    <property type="entry name" value="SRA-YDG_sf"/>
</dbReference>
<organism evidence="7 8">
    <name type="scientific">Punica granatum</name>
    <name type="common">Pomegranate</name>
    <dbReference type="NCBI Taxonomy" id="22663"/>
    <lineage>
        <taxon>Eukaryota</taxon>
        <taxon>Viridiplantae</taxon>
        <taxon>Streptophyta</taxon>
        <taxon>Embryophyta</taxon>
        <taxon>Tracheophyta</taxon>
        <taxon>Spermatophyta</taxon>
        <taxon>Magnoliopsida</taxon>
        <taxon>eudicotyledons</taxon>
        <taxon>Gunneridae</taxon>
        <taxon>Pentapetalae</taxon>
        <taxon>rosids</taxon>
        <taxon>malvids</taxon>
        <taxon>Myrtales</taxon>
        <taxon>Lythraceae</taxon>
        <taxon>Punica</taxon>
    </lineage>
</organism>
<gene>
    <name evidence="8" type="primary">LOC116194070</name>
</gene>